<evidence type="ECO:0000256" key="14">
    <source>
        <dbReference type="ARBA" id="ARBA00049494"/>
    </source>
</evidence>
<proteinExistence type="inferred from homology"/>
<dbReference type="FunFam" id="3.40.50.620:FF:000021">
    <property type="entry name" value="Riboflavin biosynthesis protein"/>
    <property type="match status" value="1"/>
</dbReference>
<evidence type="ECO:0000256" key="6">
    <source>
        <dbReference type="ARBA" id="ARBA00022679"/>
    </source>
</evidence>
<evidence type="ECO:0000256" key="11">
    <source>
        <dbReference type="ARBA" id="ARBA00022840"/>
    </source>
</evidence>
<evidence type="ECO:0000256" key="13">
    <source>
        <dbReference type="ARBA" id="ARBA00047880"/>
    </source>
</evidence>
<evidence type="ECO:0000256" key="5">
    <source>
        <dbReference type="ARBA" id="ARBA00022643"/>
    </source>
</evidence>
<dbReference type="Pfam" id="PF01687">
    <property type="entry name" value="Flavokinase"/>
    <property type="match status" value="1"/>
</dbReference>
<dbReference type="GO" id="GO:0008531">
    <property type="term" value="F:riboflavin kinase activity"/>
    <property type="evidence" value="ECO:0007669"/>
    <property type="project" value="UniProtKB-UniRule"/>
</dbReference>
<comment type="similarity">
    <text evidence="15">Belongs to the ribF family.</text>
</comment>
<dbReference type="InterPro" id="IPR015865">
    <property type="entry name" value="Riboflavin_kinase_bac/euk"/>
</dbReference>
<keyword evidence="4 15" id="KW-0285">Flavoprotein</keyword>
<comment type="function">
    <text evidence="1">Catalyzes the phosphorylation of riboflavin to FMN followed by the adenylation of FMN to FAD.</text>
</comment>
<dbReference type="GO" id="GO:0005524">
    <property type="term" value="F:ATP binding"/>
    <property type="evidence" value="ECO:0007669"/>
    <property type="project" value="UniProtKB-UniRule"/>
</dbReference>
<evidence type="ECO:0000259" key="16">
    <source>
        <dbReference type="SMART" id="SM00904"/>
    </source>
</evidence>
<comment type="pathway">
    <text evidence="3 15">Cofactor biosynthesis; FMN biosynthesis; FMN from riboflavin (ATP route): step 1/1.</text>
</comment>
<organism evidence="17 18">
    <name type="scientific">Alkaliphilus serpentinus</name>
    <dbReference type="NCBI Taxonomy" id="1482731"/>
    <lineage>
        <taxon>Bacteria</taxon>
        <taxon>Bacillati</taxon>
        <taxon>Bacillota</taxon>
        <taxon>Clostridia</taxon>
        <taxon>Peptostreptococcales</taxon>
        <taxon>Natronincolaceae</taxon>
        <taxon>Alkaliphilus</taxon>
    </lineage>
</organism>
<evidence type="ECO:0000256" key="4">
    <source>
        <dbReference type="ARBA" id="ARBA00022630"/>
    </source>
</evidence>
<dbReference type="GO" id="GO:0003919">
    <property type="term" value="F:FMN adenylyltransferase activity"/>
    <property type="evidence" value="ECO:0007669"/>
    <property type="project" value="UniProtKB-UniRule"/>
</dbReference>
<feature type="domain" description="Riboflavin kinase" evidence="16">
    <location>
        <begin position="181"/>
        <end position="305"/>
    </location>
</feature>
<keyword evidence="10 15" id="KW-0274">FAD</keyword>
<dbReference type="InterPro" id="IPR014729">
    <property type="entry name" value="Rossmann-like_a/b/a_fold"/>
</dbReference>
<dbReference type="PANTHER" id="PTHR22749:SF6">
    <property type="entry name" value="RIBOFLAVIN KINASE"/>
    <property type="match status" value="1"/>
</dbReference>
<dbReference type="AlphaFoldDB" id="A0A833HPS7"/>
<evidence type="ECO:0000256" key="15">
    <source>
        <dbReference type="PIRNR" id="PIRNR004491"/>
    </source>
</evidence>
<keyword evidence="9 15" id="KW-0418">Kinase</keyword>
<dbReference type="EC" id="2.7.1.26" evidence="15"/>
<accession>A0A833HPS7</accession>
<gene>
    <name evidence="17" type="ORF">F8153_03920</name>
</gene>
<comment type="caution">
    <text evidence="17">The sequence shown here is derived from an EMBL/GenBank/DDBJ whole genome shotgun (WGS) entry which is preliminary data.</text>
</comment>
<keyword evidence="18" id="KW-1185">Reference proteome</keyword>
<dbReference type="SMART" id="SM00904">
    <property type="entry name" value="Flavokinase"/>
    <property type="match status" value="1"/>
</dbReference>
<evidence type="ECO:0000256" key="2">
    <source>
        <dbReference type="ARBA" id="ARBA00004726"/>
    </source>
</evidence>
<evidence type="ECO:0000313" key="17">
    <source>
        <dbReference type="EMBL" id="KAB3531334.1"/>
    </source>
</evidence>
<dbReference type="GO" id="GO:0009231">
    <property type="term" value="P:riboflavin biosynthetic process"/>
    <property type="evidence" value="ECO:0007669"/>
    <property type="project" value="InterPro"/>
</dbReference>
<evidence type="ECO:0000256" key="9">
    <source>
        <dbReference type="ARBA" id="ARBA00022777"/>
    </source>
</evidence>
<evidence type="ECO:0000256" key="7">
    <source>
        <dbReference type="ARBA" id="ARBA00022695"/>
    </source>
</evidence>
<dbReference type="CDD" id="cd02064">
    <property type="entry name" value="FAD_synthetase_N"/>
    <property type="match status" value="1"/>
</dbReference>
<dbReference type="NCBIfam" id="NF004162">
    <property type="entry name" value="PRK05627.1-5"/>
    <property type="match status" value="1"/>
</dbReference>
<dbReference type="EC" id="2.7.7.2" evidence="15"/>
<keyword evidence="11 15" id="KW-0067">ATP-binding</keyword>
<dbReference type="InterPro" id="IPR023468">
    <property type="entry name" value="Riboflavin_kinase"/>
</dbReference>
<dbReference type="EMBL" id="WBZB01000013">
    <property type="protein sequence ID" value="KAB3531334.1"/>
    <property type="molecule type" value="Genomic_DNA"/>
</dbReference>
<dbReference type="NCBIfam" id="NF004160">
    <property type="entry name" value="PRK05627.1-3"/>
    <property type="match status" value="1"/>
</dbReference>
<dbReference type="Pfam" id="PF06574">
    <property type="entry name" value="FAD_syn"/>
    <property type="match status" value="1"/>
</dbReference>
<dbReference type="Gene3D" id="2.40.30.30">
    <property type="entry name" value="Riboflavin kinase-like"/>
    <property type="match status" value="1"/>
</dbReference>
<dbReference type="UniPathway" id="UPA00277">
    <property type="reaction ID" value="UER00407"/>
</dbReference>
<keyword evidence="5 15" id="KW-0288">FMN</keyword>
<dbReference type="GO" id="GO:0006747">
    <property type="term" value="P:FAD biosynthetic process"/>
    <property type="evidence" value="ECO:0007669"/>
    <property type="project" value="UniProtKB-UniRule"/>
</dbReference>
<dbReference type="PANTHER" id="PTHR22749">
    <property type="entry name" value="RIBOFLAVIN KINASE/FMN ADENYLYLTRANSFERASE"/>
    <property type="match status" value="1"/>
</dbReference>
<dbReference type="RefSeq" id="WP_151865060.1">
    <property type="nucleotide sequence ID" value="NZ_WBZB01000013.1"/>
</dbReference>
<dbReference type="Proteomes" id="UP000465601">
    <property type="component" value="Unassembled WGS sequence"/>
</dbReference>
<reference evidence="17 18" key="1">
    <citation type="submission" date="2019-10" db="EMBL/GenBank/DDBJ databases">
        <title>Alkaliphilus serpentinus sp. nov. and Alkaliphilus pronyensis sp. nov., two novel anaerobic alkaliphilic species isolated from the serpentinized-hosted hydrothermal field of the Prony Bay (New Caledonia).</title>
        <authorList>
            <person name="Postec A."/>
        </authorList>
    </citation>
    <scope>NUCLEOTIDE SEQUENCE [LARGE SCALE GENOMIC DNA]</scope>
    <source>
        <strain evidence="17 18">LacT</strain>
    </source>
</reference>
<dbReference type="InterPro" id="IPR023465">
    <property type="entry name" value="Riboflavin_kinase_dom_sf"/>
</dbReference>
<dbReference type="FunFam" id="2.40.30.30:FF:000003">
    <property type="entry name" value="Riboflavin biosynthesis protein"/>
    <property type="match status" value="1"/>
</dbReference>
<sequence length="312" mass="35868">MKVHEELNTLDSSKFRGVALGNFDGVHLGHQQLIHTLVEKSKQYNIDSCVYTFRNHPQEYITGEGPQEITNHDMKIMLFQNFKIDTVVFDEFNKDIMSKSPEAFIEDILVKGLNSKFVVVGFDYRFGFKAKGDVKLLKTLGKKYNFVVFEIPPVLMYSDKISSTRIRNAIEEGEINLSNLLLGRYYSIYGKVIHGMGRGKFLGYPTANIQIQANWVIPKDGVYATFVKIKSQYYKGATCVGTNPTFDGTDRTIETFIIDFKGSLYDEFIEIQFVNRLRENIKFSNVEELTTQMMQDVENSKNYLQGKQIMLK</sequence>
<keyword evidence="12" id="KW-0511">Multifunctional enzyme</keyword>
<evidence type="ECO:0000256" key="1">
    <source>
        <dbReference type="ARBA" id="ARBA00002121"/>
    </source>
</evidence>
<dbReference type="NCBIfam" id="TIGR00083">
    <property type="entry name" value="ribF"/>
    <property type="match status" value="1"/>
</dbReference>
<comment type="pathway">
    <text evidence="2 15">Cofactor biosynthesis; FAD biosynthesis; FAD from FMN: step 1/1.</text>
</comment>
<dbReference type="GO" id="GO:0009398">
    <property type="term" value="P:FMN biosynthetic process"/>
    <property type="evidence" value="ECO:0007669"/>
    <property type="project" value="UniProtKB-UniRule"/>
</dbReference>
<keyword evidence="8 15" id="KW-0547">Nucleotide-binding</keyword>
<dbReference type="SUPFAM" id="SSF52374">
    <property type="entry name" value="Nucleotidylyl transferase"/>
    <property type="match status" value="1"/>
</dbReference>
<dbReference type="UniPathway" id="UPA00276">
    <property type="reaction ID" value="UER00406"/>
</dbReference>
<dbReference type="InterPro" id="IPR015864">
    <property type="entry name" value="FAD_synthase"/>
</dbReference>
<name>A0A833HPS7_9FIRM</name>
<evidence type="ECO:0000256" key="3">
    <source>
        <dbReference type="ARBA" id="ARBA00005201"/>
    </source>
</evidence>
<dbReference type="InterPro" id="IPR002606">
    <property type="entry name" value="Riboflavin_kinase_bac"/>
</dbReference>
<evidence type="ECO:0000256" key="10">
    <source>
        <dbReference type="ARBA" id="ARBA00022827"/>
    </source>
</evidence>
<evidence type="ECO:0000256" key="12">
    <source>
        <dbReference type="ARBA" id="ARBA00023268"/>
    </source>
</evidence>
<evidence type="ECO:0000256" key="8">
    <source>
        <dbReference type="ARBA" id="ARBA00022741"/>
    </source>
</evidence>
<keyword evidence="7 15" id="KW-0548">Nucleotidyltransferase</keyword>
<dbReference type="Gene3D" id="3.40.50.620">
    <property type="entry name" value="HUPs"/>
    <property type="match status" value="1"/>
</dbReference>
<dbReference type="PIRSF" id="PIRSF004491">
    <property type="entry name" value="FAD_Synth"/>
    <property type="match status" value="1"/>
</dbReference>
<comment type="catalytic activity">
    <reaction evidence="13 15">
        <text>riboflavin + ATP = FMN + ADP + H(+)</text>
        <dbReference type="Rhea" id="RHEA:14357"/>
        <dbReference type="ChEBI" id="CHEBI:15378"/>
        <dbReference type="ChEBI" id="CHEBI:30616"/>
        <dbReference type="ChEBI" id="CHEBI:57986"/>
        <dbReference type="ChEBI" id="CHEBI:58210"/>
        <dbReference type="ChEBI" id="CHEBI:456216"/>
        <dbReference type="EC" id="2.7.1.26"/>
    </reaction>
</comment>
<evidence type="ECO:0000313" key="18">
    <source>
        <dbReference type="Proteomes" id="UP000465601"/>
    </source>
</evidence>
<dbReference type="OrthoDB" id="9803667at2"/>
<dbReference type="SUPFAM" id="SSF82114">
    <property type="entry name" value="Riboflavin kinase-like"/>
    <property type="match status" value="1"/>
</dbReference>
<keyword evidence="6 15" id="KW-0808">Transferase</keyword>
<comment type="catalytic activity">
    <reaction evidence="14 15">
        <text>FMN + ATP + H(+) = FAD + diphosphate</text>
        <dbReference type="Rhea" id="RHEA:17237"/>
        <dbReference type="ChEBI" id="CHEBI:15378"/>
        <dbReference type="ChEBI" id="CHEBI:30616"/>
        <dbReference type="ChEBI" id="CHEBI:33019"/>
        <dbReference type="ChEBI" id="CHEBI:57692"/>
        <dbReference type="ChEBI" id="CHEBI:58210"/>
        <dbReference type="EC" id="2.7.7.2"/>
    </reaction>
</comment>
<protein>
    <recommendedName>
        <fullName evidence="15">Riboflavin biosynthesis protein</fullName>
    </recommendedName>
    <domain>
        <recommendedName>
            <fullName evidence="15">Riboflavin kinase</fullName>
            <ecNumber evidence="15">2.7.1.26</ecNumber>
        </recommendedName>
        <alternativeName>
            <fullName evidence="15">Flavokinase</fullName>
        </alternativeName>
    </domain>
    <domain>
        <recommendedName>
            <fullName evidence="15">FMN adenylyltransferase</fullName>
            <ecNumber evidence="15">2.7.7.2</ecNumber>
        </recommendedName>
        <alternativeName>
            <fullName evidence="15">FAD pyrophosphorylase</fullName>
        </alternativeName>
        <alternativeName>
            <fullName evidence="15">FAD synthase</fullName>
        </alternativeName>
    </domain>
</protein>